<organism evidence="1 2">
    <name type="scientific">Leptospira bouyouniensis</name>
    <dbReference type="NCBI Taxonomy" id="2484911"/>
    <lineage>
        <taxon>Bacteria</taxon>
        <taxon>Pseudomonadati</taxon>
        <taxon>Spirochaetota</taxon>
        <taxon>Spirochaetia</taxon>
        <taxon>Leptospirales</taxon>
        <taxon>Leptospiraceae</taxon>
        <taxon>Leptospira</taxon>
    </lineage>
</organism>
<dbReference type="AlphaFoldDB" id="A0A7I0HSP2"/>
<dbReference type="Proteomes" id="UP000297641">
    <property type="component" value="Unassembled WGS sequence"/>
</dbReference>
<name>A0A7I0HSP2_9LEPT</name>
<evidence type="ECO:0000313" key="1">
    <source>
        <dbReference type="EMBL" id="TGL06721.1"/>
    </source>
</evidence>
<evidence type="ECO:0000313" key="2">
    <source>
        <dbReference type="Proteomes" id="UP000297641"/>
    </source>
</evidence>
<proteinExistence type="predicted"/>
<sequence length="102" mass="11191">MTADLISSQSGVKGEANVSKFYDNRAKITIVLLGDSPSNAKFDLLAKAGIPFPILWKDKSDGGEIGFSEKCYVMTPAVSERGKEYKDKTWVFLALDYNGAYT</sequence>
<dbReference type="EMBL" id="RQFT01000008">
    <property type="protein sequence ID" value="TGL06721.1"/>
    <property type="molecule type" value="Genomic_DNA"/>
</dbReference>
<reference evidence="1 2" key="1">
    <citation type="journal article" date="2019" name="PLoS Negl. Trop. Dis.">
        <title>Revisiting the worldwide diversity of Leptospira species in the environment.</title>
        <authorList>
            <person name="Vincent A.T."/>
            <person name="Schiettekatte O."/>
            <person name="Bourhy P."/>
            <person name="Veyrier F.J."/>
            <person name="Picardeau M."/>
        </authorList>
    </citation>
    <scope>NUCLEOTIDE SEQUENCE [LARGE SCALE GENOMIC DNA]</scope>
    <source>
        <strain evidence="1 2">201800273</strain>
    </source>
</reference>
<accession>A0A7I0HSP2</accession>
<comment type="caution">
    <text evidence="1">The sequence shown here is derived from an EMBL/GenBank/DDBJ whole genome shotgun (WGS) entry which is preliminary data.</text>
</comment>
<gene>
    <name evidence="1" type="ORF">EHQ43_08790</name>
</gene>
<protein>
    <submittedName>
        <fullName evidence="1">Uncharacterized protein</fullName>
    </submittedName>
</protein>